<feature type="region of interest" description="Disordered" evidence="5">
    <location>
        <begin position="145"/>
        <end position="234"/>
    </location>
</feature>
<evidence type="ECO:0000313" key="8">
    <source>
        <dbReference type="Proteomes" id="UP000567179"/>
    </source>
</evidence>
<feature type="compositionally biased region" description="Low complexity" evidence="5">
    <location>
        <begin position="424"/>
        <end position="456"/>
    </location>
</feature>
<feature type="compositionally biased region" description="Basic and acidic residues" evidence="5">
    <location>
        <begin position="967"/>
        <end position="978"/>
    </location>
</feature>
<dbReference type="PANTHER" id="PTHR44329:SF288">
    <property type="entry name" value="MITOGEN-ACTIVATED PROTEIN KINASE KINASE KINASE 20"/>
    <property type="match status" value="1"/>
</dbReference>
<feature type="compositionally biased region" description="Acidic residues" evidence="5">
    <location>
        <begin position="629"/>
        <end position="653"/>
    </location>
</feature>
<feature type="compositionally biased region" description="Acidic residues" evidence="5">
    <location>
        <begin position="746"/>
        <end position="793"/>
    </location>
</feature>
<dbReference type="GO" id="GO:0004674">
    <property type="term" value="F:protein serine/threonine kinase activity"/>
    <property type="evidence" value="ECO:0007669"/>
    <property type="project" value="TreeGrafter"/>
</dbReference>
<feature type="compositionally biased region" description="Basic and acidic residues" evidence="5">
    <location>
        <begin position="486"/>
        <end position="498"/>
    </location>
</feature>
<dbReference type="PANTHER" id="PTHR44329">
    <property type="entry name" value="SERINE/THREONINE-PROTEIN KINASE TNNI3K-RELATED"/>
    <property type="match status" value="1"/>
</dbReference>
<reference evidence="7 8" key="1">
    <citation type="journal article" date="2020" name="ISME J.">
        <title>Uncovering the hidden diversity of litter-decomposition mechanisms in mushroom-forming fungi.</title>
        <authorList>
            <person name="Floudas D."/>
            <person name="Bentzer J."/>
            <person name="Ahren D."/>
            <person name="Johansson T."/>
            <person name="Persson P."/>
            <person name="Tunlid A."/>
        </authorList>
    </citation>
    <scope>NUCLEOTIDE SEQUENCE [LARGE SCALE GENOMIC DNA]</scope>
    <source>
        <strain evidence="7 8">CBS 101986</strain>
    </source>
</reference>
<feature type="region of interest" description="Disordered" evidence="5">
    <location>
        <begin position="896"/>
        <end position="996"/>
    </location>
</feature>
<feature type="compositionally biased region" description="Polar residues" evidence="5">
    <location>
        <begin position="920"/>
        <end position="929"/>
    </location>
</feature>
<evidence type="ECO:0000313" key="7">
    <source>
        <dbReference type="EMBL" id="KAF5331125.1"/>
    </source>
</evidence>
<evidence type="ECO:0000256" key="5">
    <source>
        <dbReference type="SAM" id="MobiDB-lite"/>
    </source>
</evidence>
<feature type="domain" description="Protein kinase" evidence="6">
    <location>
        <begin position="1014"/>
        <end position="1276"/>
    </location>
</feature>
<dbReference type="InterPro" id="IPR000719">
    <property type="entry name" value="Prot_kinase_dom"/>
</dbReference>
<evidence type="ECO:0000256" key="3">
    <source>
        <dbReference type="ARBA" id="ARBA00022777"/>
    </source>
</evidence>
<dbReference type="OrthoDB" id="4062651at2759"/>
<evidence type="ECO:0000256" key="4">
    <source>
        <dbReference type="ARBA" id="ARBA00022840"/>
    </source>
</evidence>
<dbReference type="SUPFAM" id="SSF56112">
    <property type="entry name" value="Protein kinase-like (PK-like)"/>
    <property type="match status" value="1"/>
</dbReference>
<dbReference type="Proteomes" id="UP000567179">
    <property type="component" value="Unassembled WGS sequence"/>
</dbReference>
<keyword evidence="4" id="KW-0067">ATP-binding</keyword>
<gene>
    <name evidence="7" type="ORF">D9619_005371</name>
</gene>
<feature type="region of interest" description="Disordered" evidence="5">
    <location>
        <begin position="286"/>
        <end position="872"/>
    </location>
</feature>
<feature type="region of interest" description="Disordered" evidence="5">
    <location>
        <begin position="1"/>
        <end position="104"/>
    </location>
</feature>
<proteinExistence type="predicted"/>
<feature type="compositionally biased region" description="Low complexity" evidence="5">
    <location>
        <begin position="87"/>
        <end position="100"/>
    </location>
</feature>
<dbReference type="GO" id="GO:0005524">
    <property type="term" value="F:ATP binding"/>
    <property type="evidence" value="ECO:0007669"/>
    <property type="project" value="UniProtKB-KW"/>
</dbReference>
<name>A0A8H5BX88_9AGAR</name>
<feature type="compositionally biased region" description="Acidic residues" evidence="5">
    <location>
        <begin position="717"/>
        <end position="738"/>
    </location>
</feature>
<dbReference type="Pfam" id="PF07714">
    <property type="entry name" value="PK_Tyr_Ser-Thr"/>
    <property type="match status" value="1"/>
</dbReference>
<keyword evidence="1" id="KW-0808">Transferase</keyword>
<feature type="compositionally biased region" description="Basic residues" evidence="5">
    <location>
        <begin position="696"/>
        <end position="711"/>
    </location>
</feature>
<evidence type="ECO:0000259" key="6">
    <source>
        <dbReference type="PROSITE" id="PS50011"/>
    </source>
</evidence>
<sequence length="1669" mass="183245">MPPVALWASRGEQDKAKAQDAGRAGRGDRGGGGGGGGTGAGHSVLVMAHARRSPQHRAPPSSASSPSTTRRHTLRRGSHRQSAHTTLPALPDDVAAAPLPKTQRPVLVPLHPNLRRLPSRVHLAPDSKAEDSDCFMRDSGHVIAGSKRKRAVSTNENAHNHGRPTGGLGSRKRLRTTSALEPRWTQTTTDESESDSSMEVDATSVAAVDSDNSERDSQEEQSEEDDDDETDSSDSYLINFASASRLGRLLKADLIRLYHLLGLPDDAELLTKAEIVECVINARDDIASVPPSSPQGGTTVATSSEGSSDEGRLADEEEVDDLPVRNGPSGSQLRRRVSHQEVTKSPMRPLKSRSLSMGNVLGLGEPPKPLLTKRNSSSRSDVDAGPSTRRRVSTRSSPTTSATQSGLNNAFSPPAKHLRSRHVSTAFSTASSSAATATTATTTAATSRGKTSSRSSQGKATSSKGKAVPLVSATTSSRGKGKGKAKQVEFNKEVEVRVRSPSRHVSASEPPRLDFGSALDGDSDLTELDDTDVDEHAQGAEGEEVKNFTEPSPRRLRSKDRREEQNSNSKGKQKESDPQASLTSILKPQSSAGSEQGTQVFEGATGRQLRVTPLRKAKGRIGGPMVPTEGDEINGIAEEDEDEDEEALEEEDGEPAHDDGVEVEDVEDVDVDDEDEVDELVSSASVTPPPPEPRGRRTPVRTRLRPRRPKGRPAPTVDEENEGDDEDEADDDDDENVDRDDSQERDSEEEDVVGEADEAEEDEDDNEEDAEVDGEVGDDSGTERGDEEEDDESTIAVEPRKLRNGKIVGETDVEMEVDEESIGDDDEADEQEDAEEGEAAEEAEADAESETGESVDMDAEVEEDEAMDEEVDLTVATAKTLVRLRRDDLVRLCETREIDPSGTKPQLAEALLQWRDRQTNDFSSPSSAGTVRPSSVRRKRKTTTTTRQHQNHHTDETDTAVPVLLRPESEQEHTDEPRTPVPDMTSKEKEKEEELELDLESLGLDDREIPPEKLVKQEKIGSGGFKDVYIGKFKGRKIAISEFRGHLSAMDIKELKLLGEFNHPNIVRFLGVSIPENTKETPVMIVSELCSNGDLFDYIRNVNAPPMRKVLSIMHDIASGLEYLHTRKPSVIHRDCKSSNILITAKGTAKIADFGLAKVKQSTRSMVRSLVGTVNWQAPELWTAHPKYNHKVDVFSCAMVFWEMLQWHVSTKKFPWEGMNEHAIYEVVGAKRQRPPTASLKKQWGNEIVELIEHMWAQEHQNRPTMTEVVRALEDIQTRSISTVGYEDMPKLRAFPFAKTPEEAQRHMSIVGGIMLAASPGKVLKSLLAGITESSFFPHIQPTKFSAAYFPAWIVNGETLVDISYKGSQVPSELTSRWTCYSHTVGSHMPVLSAASLWSESLEDAESVPFSRSLLHQHGEDVQCIPFSVSPFALLDAAKSSDSLRYSTDLSFSPNSIKSNFFSASPVLIPVYIARYEDDGTSMTNRHMPPVAVITPGLDADWTTIVEGAAFTNDRIGNLLKKVMLQDEEVIRDAETVMVTATSRVNGSIPALRFRGYETDQVFEELNDQLSYSANISKLASARNLVDDLKDPRIREHTEEEVGSVEKYFDFRLKAVEFGFVKNTIGSLNLPEGVKITTQLDEIASAEKDVTPKWWTEYQASSDSKSKEE</sequence>
<protein>
    <recommendedName>
        <fullName evidence="6">Protein kinase domain-containing protein</fullName>
    </recommendedName>
</protein>
<dbReference type="PROSITE" id="PS50011">
    <property type="entry name" value="PROTEIN_KINASE_DOM"/>
    <property type="match status" value="1"/>
</dbReference>
<evidence type="ECO:0000256" key="2">
    <source>
        <dbReference type="ARBA" id="ARBA00022741"/>
    </source>
</evidence>
<feature type="compositionally biased region" description="Acidic residues" evidence="5">
    <location>
        <begin position="521"/>
        <end position="533"/>
    </location>
</feature>
<dbReference type="InterPro" id="IPR011009">
    <property type="entry name" value="Kinase-like_dom_sf"/>
</dbReference>
<keyword evidence="8" id="KW-1185">Reference proteome</keyword>
<keyword evidence="2" id="KW-0547">Nucleotide-binding</keyword>
<feature type="compositionally biased region" description="Basic and acidic residues" evidence="5">
    <location>
        <begin position="534"/>
        <end position="547"/>
    </location>
</feature>
<comment type="caution">
    <text evidence="7">The sequence shown here is derived from an EMBL/GenBank/DDBJ whole genome shotgun (WGS) entry which is preliminary data.</text>
</comment>
<feature type="compositionally biased region" description="Acidic residues" evidence="5">
    <location>
        <begin position="219"/>
        <end position="232"/>
    </location>
</feature>
<accession>A0A8H5BX88</accession>
<feature type="compositionally biased region" description="Low complexity" evidence="5">
    <location>
        <begin position="394"/>
        <end position="405"/>
    </location>
</feature>
<dbReference type="InterPro" id="IPR001245">
    <property type="entry name" value="Ser-Thr/Tyr_kinase_cat_dom"/>
</dbReference>
<feature type="compositionally biased region" description="Basic and acidic residues" evidence="5">
    <location>
        <begin position="11"/>
        <end position="29"/>
    </location>
</feature>
<feature type="compositionally biased region" description="Low complexity" evidence="5">
    <location>
        <begin position="56"/>
        <end position="68"/>
    </location>
</feature>
<keyword evidence="3" id="KW-0418">Kinase</keyword>
<feature type="compositionally biased region" description="Polar residues" evidence="5">
    <location>
        <begin position="294"/>
        <end position="306"/>
    </location>
</feature>
<dbReference type="Gene3D" id="1.10.510.10">
    <property type="entry name" value="Transferase(Phosphotransferase) domain 1"/>
    <property type="match status" value="1"/>
</dbReference>
<dbReference type="EMBL" id="JAACJJ010000001">
    <property type="protein sequence ID" value="KAF5331125.1"/>
    <property type="molecule type" value="Genomic_DNA"/>
</dbReference>
<feature type="compositionally biased region" description="Basic residues" evidence="5">
    <location>
        <begin position="69"/>
        <end position="82"/>
    </location>
</feature>
<feature type="compositionally biased region" description="Acidic residues" evidence="5">
    <location>
        <begin position="661"/>
        <end position="679"/>
    </location>
</feature>
<feature type="compositionally biased region" description="Gly residues" evidence="5">
    <location>
        <begin position="30"/>
        <end position="40"/>
    </location>
</feature>
<dbReference type="CDD" id="cd13999">
    <property type="entry name" value="STKc_MAP3K-like"/>
    <property type="match status" value="1"/>
</dbReference>
<organism evidence="7 8">
    <name type="scientific">Psilocybe cf. subviscida</name>
    <dbReference type="NCBI Taxonomy" id="2480587"/>
    <lineage>
        <taxon>Eukaryota</taxon>
        <taxon>Fungi</taxon>
        <taxon>Dikarya</taxon>
        <taxon>Basidiomycota</taxon>
        <taxon>Agaricomycotina</taxon>
        <taxon>Agaricomycetes</taxon>
        <taxon>Agaricomycetidae</taxon>
        <taxon>Agaricales</taxon>
        <taxon>Agaricineae</taxon>
        <taxon>Strophariaceae</taxon>
        <taxon>Psilocybe</taxon>
    </lineage>
</organism>
<feature type="compositionally biased region" description="Polar residues" evidence="5">
    <location>
        <begin position="578"/>
        <end position="599"/>
    </location>
</feature>
<dbReference type="InterPro" id="IPR051681">
    <property type="entry name" value="Ser/Thr_Kinases-Pseudokinases"/>
</dbReference>
<evidence type="ECO:0000256" key="1">
    <source>
        <dbReference type="ARBA" id="ARBA00022679"/>
    </source>
</evidence>
<feature type="compositionally biased region" description="Acidic residues" evidence="5">
    <location>
        <begin position="811"/>
        <end position="872"/>
    </location>
</feature>